<feature type="non-terminal residue" evidence="2">
    <location>
        <position position="244"/>
    </location>
</feature>
<feature type="region of interest" description="Disordered" evidence="1">
    <location>
        <begin position="70"/>
        <end position="106"/>
    </location>
</feature>
<feature type="compositionally biased region" description="Basic and acidic residues" evidence="1">
    <location>
        <begin position="91"/>
        <end position="101"/>
    </location>
</feature>
<dbReference type="AlphaFoldDB" id="A0A9W8J718"/>
<accession>A0A9W8J718</accession>
<sequence>MHMPTFNVNFNAPFLAPAAGPSSSSLSERSTLQQRRSRFIQQVSRFFRSAEARDALSHDSQHYMRVEHAANGATSSPQQYVTPNPVGGVAEENRKSPNDGKEPEDDFSVSALDDLDLHSMQAQVVTNAEIYVRNMLCARAGLACWSPRPRKPFTGERGVVPGDVGTYDLTDGFKPIFNIWNDSEALRERMDTSSDTQSYKLPPGDTTFHFDELEEGATIVNGTSSNVHESQDGQYVESHLYQCA</sequence>
<gene>
    <name evidence="2" type="ORF">H1R20_g11679</name>
</gene>
<reference evidence="2" key="1">
    <citation type="submission" date="2022-06" db="EMBL/GenBank/DDBJ databases">
        <title>Genome Sequence of Candolleomyces eurysporus.</title>
        <authorList>
            <person name="Buettner E."/>
        </authorList>
    </citation>
    <scope>NUCLEOTIDE SEQUENCE</scope>
    <source>
        <strain evidence="2">VTCC 930004</strain>
    </source>
</reference>
<evidence type="ECO:0000256" key="1">
    <source>
        <dbReference type="SAM" id="MobiDB-lite"/>
    </source>
</evidence>
<dbReference type="OrthoDB" id="3222453at2759"/>
<keyword evidence="3" id="KW-1185">Reference proteome</keyword>
<feature type="compositionally biased region" description="Polar residues" evidence="1">
    <location>
        <begin position="72"/>
        <end position="82"/>
    </location>
</feature>
<name>A0A9W8J718_9AGAR</name>
<proteinExistence type="predicted"/>
<protein>
    <submittedName>
        <fullName evidence="2">Uncharacterized protein</fullName>
    </submittedName>
</protein>
<dbReference type="EMBL" id="JANBPK010001189">
    <property type="protein sequence ID" value="KAJ2925398.1"/>
    <property type="molecule type" value="Genomic_DNA"/>
</dbReference>
<evidence type="ECO:0000313" key="3">
    <source>
        <dbReference type="Proteomes" id="UP001140091"/>
    </source>
</evidence>
<evidence type="ECO:0000313" key="2">
    <source>
        <dbReference type="EMBL" id="KAJ2925398.1"/>
    </source>
</evidence>
<comment type="caution">
    <text evidence="2">The sequence shown here is derived from an EMBL/GenBank/DDBJ whole genome shotgun (WGS) entry which is preliminary data.</text>
</comment>
<dbReference type="Proteomes" id="UP001140091">
    <property type="component" value="Unassembled WGS sequence"/>
</dbReference>
<organism evidence="2 3">
    <name type="scientific">Candolleomyces eurysporus</name>
    <dbReference type="NCBI Taxonomy" id="2828524"/>
    <lineage>
        <taxon>Eukaryota</taxon>
        <taxon>Fungi</taxon>
        <taxon>Dikarya</taxon>
        <taxon>Basidiomycota</taxon>
        <taxon>Agaricomycotina</taxon>
        <taxon>Agaricomycetes</taxon>
        <taxon>Agaricomycetidae</taxon>
        <taxon>Agaricales</taxon>
        <taxon>Agaricineae</taxon>
        <taxon>Psathyrellaceae</taxon>
        <taxon>Candolleomyces</taxon>
    </lineage>
</organism>